<gene>
    <name evidence="1" type="ORF">EmuJ_001096500</name>
</gene>
<accession>A0A068YF71</accession>
<reference evidence="1" key="1">
    <citation type="journal article" date="2013" name="Nature">
        <title>The genomes of four tapeworm species reveal adaptations to parasitism.</title>
        <authorList>
            <person name="Tsai I.J."/>
            <person name="Zarowiecki M."/>
            <person name="Holroyd N."/>
            <person name="Garciarrubio A."/>
            <person name="Sanchez-Flores A."/>
            <person name="Brooks K.L."/>
            <person name="Tracey A."/>
            <person name="Bobes R.J."/>
            <person name="Fragoso G."/>
            <person name="Sciutto E."/>
            <person name="Aslett M."/>
            <person name="Beasley H."/>
            <person name="Bennett H.M."/>
            <person name="Cai J."/>
            <person name="Camicia F."/>
            <person name="Clark R."/>
            <person name="Cucher M."/>
            <person name="De Silva N."/>
            <person name="Day T.A."/>
            <person name="Deplazes P."/>
            <person name="Estrada K."/>
            <person name="Fernandez C."/>
            <person name="Holland P.W."/>
            <person name="Hou J."/>
            <person name="Hu S."/>
            <person name="Huckvale T."/>
            <person name="Hung S.S."/>
            <person name="Kamenetzky L."/>
            <person name="Keane J.A."/>
            <person name="Kiss F."/>
            <person name="Koziol U."/>
            <person name="Lambert O."/>
            <person name="Liu K."/>
            <person name="Luo X."/>
            <person name="Luo Y."/>
            <person name="Macchiaroli N."/>
            <person name="Nichol S."/>
            <person name="Paps J."/>
            <person name="Parkinson J."/>
            <person name="Pouchkina-Stantcheva N."/>
            <person name="Riddiford N."/>
            <person name="Rosenzvit M."/>
            <person name="Salinas G."/>
            <person name="Wasmuth J.D."/>
            <person name="Zamanian M."/>
            <person name="Zheng Y."/>
            <person name="Cai X."/>
            <person name="Soberon X."/>
            <person name="Olson P.D."/>
            <person name="Laclette J.P."/>
            <person name="Brehm K."/>
            <person name="Berriman M."/>
            <person name="Garciarrubio A."/>
            <person name="Bobes R.J."/>
            <person name="Fragoso G."/>
            <person name="Sanchez-Flores A."/>
            <person name="Estrada K."/>
            <person name="Cevallos M.A."/>
            <person name="Morett E."/>
            <person name="Gonzalez V."/>
            <person name="Portillo T."/>
            <person name="Ochoa-Leyva A."/>
            <person name="Jose M.V."/>
            <person name="Sciutto E."/>
            <person name="Landa A."/>
            <person name="Jimenez L."/>
            <person name="Valdes V."/>
            <person name="Carrero J.C."/>
            <person name="Larralde C."/>
            <person name="Morales-Montor J."/>
            <person name="Limon-Lason J."/>
            <person name="Soberon X."/>
            <person name="Laclette J.P."/>
        </authorList>
    </citation>
    <scope>NUCLEOTIDE SEQUENCE [LARGE SCALE GENOMIC DNA]</scope>
</reference>
<name>A0A068YF71_ECHMU</name>
<reference evidence="1" key="2">
    <citation type="submission" date="2015-11" db="EMBL/GenBank/DDBJ databases">
        <authorList>
            <person name="Zhang Y."/>
            <person name="Guo Z."/>
        </authorList>
    </citation>
    <scope>NUCLEOTIDE SEQUENCE</scope>
</reference>
<sequence length="85" mass="9650">MAFPPKYCSPLSPFRCCQSSTNSKKRRHPPRGGGSLEFEALHCPRRLQLLSNRMRWNFTLCNLTAAAKFFRGLSAQPLIESIQPV</sequence>
<dbReference type="Proteomes" id="UP000017246">
    <property type="component" value="Unassembled WGS sequence"/>
</dbReference>
<organism evidence="1 2">
    <name type="scientific">Echinococcus multilocularis</name>
    <name type="common">Fox tapeworm</name>
    <dbReference type="NCBI Taxonomy" id="6211"/>
    <lineage>
        <taxon>Eukaryota</taxon>
        <taxon>Metazoa</taxon>
        <taxon>Spiralia</taxon>
        <taxon>Lophotrochozoa</taxon>
        <taxon>Platyhelminthes</taxon>
        <taxon>Cestoda</taxon>
        <taxon>Eucestoda</taxon>
        <taxon>Cyclophyllidea</taxon>
        <taxon>Taeniidae</taxon>
        <taxon>Echinococcus</taxon>
    </lineage>
</organism>
<keyword evidence="2" id="KW-1185">Reference proteome</keyword>
<evidence type="ECO:0000313" key="1">
    <source>
        <dbReference type="EMBL" id="CDS43225.1"/>
    </source>
</evidence>
<dbReference type="EMBL" id="LN902844">
    <property type="protein sequence ID" value="CDS43225.1"/>
    <property type="molecule type" value="Genomic_DNA"/>
</dbReference>
<proteinExistence type="predicted"/>
<evidence type="ECO:0000313" key="2">
    <source>
        <dbReference type="Proteomes" id="UP000017246"/>
    </source>
</evidence>
<protein>
    <submittedName>
        <fullName evidence="1">Expressed protein</fullName>
    </submittedName>
</protein>
<dbReference type="AlphaFoldDB" id="A0A068YF71"/>